<dbReference type="SUPFAM" id="SSF50037">
    <property type="entry name" value="C-terminal domain of transcriptional repressors"/>
    <property type="match status" value="1"/>
</dbReference>
<dbReference type="GO" id="GO:0005737">
    <property type="term" value="C:cytoplasm"/>
    <property type="evidence" value="ECO:0007669"/>
    <property type="project" value="TreeGrafter"/>
</dbReference>
<dbReference type="PROSITE" id="PS51733">
    <property type="entry name" value="BPL_LPL_CATALYTIC"/>
    <property type="match status" value="1"/>
</dbReference>
<dbReference type="AlphaFoldDB" id="A0A839Z1D4"/>
<name>A0A839Z1D4_9SPHN</name>
<dbReference type="EMBL" id="JACICF010000001">
    <property type="protein sequence ID" value="MBB3763867.1"/>
    <property type="molecule type" value="Genomic_DNA"/>
</dbReference>
<evidence type="ECO:0000313" key="2">
    <source>
        <dbReference type="EMBL" id="MBB3763867.1"/>
    </source>
</evidence>
<dbReference type="Gene3D" id="3.30.930.10">
    <property type="entry name" value="Bira Bifunctional Protein, Domain 2"/>
    <property type="match status" value="1"/>
</dbReference>
<dbReference type="InterPro" id="IPR008988">
    <property type="entry name" value="Transcriptional_repressor_C"/>
</dbReference>
<dbReference type="InterPro" id="IPR004143">
    <property type="entry name" value="BPL_LPL_catalytic"/>
</dbReference>
<sequence length="181" mass="18640">MRLHAGDPSPATLSLVAGLALADAVEAAAPQADIQLKWPNDLLLDGKKVAGILAERSDDRIVIGFGVNLAGAPEIEGRPATSLKDHLSMTPQAFAPILAGSFARLLAAWRGADPASLVMAWIQKAHPIGSELAVHDSEGGVQRGRFAGLEADGALRLEDAKGEVTIVRAGDVTLDSPASAG</sequence>
<comment type="caution">
    <text evidence="2">The sequence shown here is derived from an EMBL/GenBank/DDBJ whole genome shotgun (WGS) entry which is preliminary data.</text>
</comment>
<dbReference type="PANTHER" id="PTHR12835">
    <property type="entry name" value="BIOTIN PROTEIN LIGASE"/>
    <property type="match status" value="1"/>
</dbReference>
<reference evidence="2 3" key="1">
    <citation type="submission" date="2020-08" db="EMBL/GenBank/DDBJ databases">
        <title>Genomic Encyclopedia of Type Strains, Phase IV (KMG-IV): sequencing the most valuable type-strain genomes for metagenomic binning, comparative biology and taxonomic classification.</title>
        <authorList>
            <person name="Goeker M."/>
        </authorList>
    </citation>
    <scope>NUCLEOTIDE SEQUENCE [LARGE SCALE GENOMIC DNA]</scope>
    <source>
        <strain evidence="2 3">DSM 24194</strain>
    </source>
</reference>
<dbReference type="GO" id="GO:0004077">
    <property type="term" value="F:biotin--[biotin carboxyl-carrier protein] ligase activity"/>
    <property type="evidence" value="ECO:0007669"/>
    <property type="project" value="UniProtKB-EC"/>
</dbReference>
<evidence type="ECO:0000259" key="1">
    <source>
        <dbReference type="PROSITE" id="PS51733"/>
    </source>
</evidence>
<dbReference type="InterPro" id="IPR045864">
    <property type="entry name" value="aa-tRNA-synth_II/BPL/LPL"/>
</dbReference>
<keyword evidence="2" id="KW-0436">Ligase</keyword>
<accession>A0A839Z1D4</accession>
<dbReference type="Proteomes" id="UP000578569">
    <property type="component" value="Unassembled WGS sequence"/>
</dbReference>
<proteinExistence type="predicted"/>
<dbReference type="Pfam" id="PF03099">
    <property type="entry name" value="BPL_LplA_LipB"/>
    <property type="match status" value="1"/>
</dbReference>
<dbReference type="SUPFAM" id="SSF55681">
    <property type="entry name" value="Class II aaRS and biotin synthetases"/>
    <property type="match status" value="1"/>
</dbReference>
<protein>
    <submittedName>
        <fullName evidence="2">BirA family biotin operon repressor/biotin-[acetyl-CoA-carboxylase] ligase</fullName>
        <ecNumber evidence="2">6.3.4.15</ecNumber>
    </submittedName>
</protein>
<organism evidence="2 3">
    <name type="scientific">Sphingomicrobium lutaoense</name>
    <dbReference type="NCBI Taxonomy" id="515949"/>
    <lineage>
        <taxon>Bacteria</taxon>
        <taxon>Pseudomonadati</taxon>
        <taxon>Pseudomonadota</taxon>
        <taxon>Alphaproteobacteria</taxon>
        <taxon>Sphingomonadales</taxon>
        <taxon>Sphingomonadaceae</taxon>
        <taxon>Sphingomicrobium</taxon>
    </lineage>
</organism>
<keyword evidence="3" id="KW-1185">Reference proteome</keyword>
<dbReference type="PANTHER" id="PTHR12835:SF5">
    <property type="entry name" value="BIOTIN--PROTEIN LIGASE"/>
    <property type="match status" value="1"/>
</dbReference>
<evidence type="ECO:0000313" key="3">
    <source>
        <dbReference type="Proteomes" id="UP000578569"/>
    </source>
</evidence>
<dbReference type="Gene3D" id="2.30.30.100">
    <property type="match status" value="1"/>
</dbReference>
<gene>
    <name evidence="2" type="ORF">FHS50_000890</name>
</gene>
<dbReference type="EC" id="6.3.4.15" evidence="2"/>
<feature type="domain" description="BPL/LPL catalytic" evidence="1">
    <location>
        <begin position="1"/>
        <end position="114"/>
    </location>
</feature>